<feature type="repeat" description="WD" evidence="5">
    <location>
        <begin position="614"/>
        <end position="655"/>
    </location>
</feature>
<feature type="repeat" description="WD" evidence="5">
    <location>
        <begin position="520"/>
        <end position="554"/>
    </location>
</feature>
<evidence type="ECO:0000256" key="2">
    <source>
        <dbReference type="ARBA" id="ARBA00022574"/>
    </source>
</evidence>
<dbReference type="EMBL" id="KN837113">
    <property type="protein sequence ID" value="KIJ45052.1"/>
    <property type="molecule type" value="Genomic_DNA"/>
</dbReference>
<feature type="domain" description="U3 small nucleolar RNA-associated protein 13 C-terminal" evidence="6">
    <location>
        <begin position="709"/>
        <end position="872"/>
    </location>
</feature>
<dbReference type="HOGENOM" id="CLU_009276_0_0_1"/>
<gene>
    <name evidence="7" type="ORF">M422DRAFT_75139</name>
</gene>
<dbReference type="PROSITE" id="PS50082">
    <property type="entry name" value="WD_REPEATS_2"/>
    <property type="match status" value="8"/>
</dbReference>
<evidence type="ECO:0000256" key="5">
    <source>
        <dbReference type="PROSITE-ProRule" id="PRU00221"/>
    </source>
</evidence>
<feature type="repeat" description="WD" evidence="5">
    <location>
        <begin position="572"/>
        <end position="613"/>
    </location>
</feature>
<feature type="repeat" description="WD" evidence="5">
    <location>
        <begin position="211"/>
        <end position="248"/>
    </location>
</feature>
<dbReference type="InterPro" id="IPR019775">
    <property type="entry name" value="WD40_repeat_CS"/>
</dbReference>
<dbReference type="GO" id="GO:0034511">
    <property type="term" value="F:U3 snoRNA binding"/>
    <property type="evidence" value="ECO:0007669"/>
    <property type="project" value="TreeGrafter"/>
</dbReference>
<feature type="repeat" description="WD" evidence="5">
    <location>
        <begin position="405"/>
        <end position="446"/>
    </location>
</feature>
<dbReference type="InterPro" id="IPR015943">
    <property type="entry name" value="WD40/YVTN_repeat-like_dom_sf"/>
</dbReference>
<feature type="repeat" description="WD" evidence="5">
    <location>
        <begin position="113"/>
        <end position="154"/>
    </location>
</feature>
<dbReference type="PRINTS" id="PR00320">
    <property type="entry name" value="GPROTEINBRPT"/>
</dbReference>
<dbReference type="InterPro" id="IPR020472">
    <property type="entry name" value="WD40_PAC1"/>
</dbReference>
<evidence type="ECO:0000313" key="8">
    <source>
        <dbReference type="Proteomes" id="UP000054279"/>
    </source>
</evidence>
<keyword evidence="4" id="KW-0539">Nucleus</keyword>
<evidence type="ECO:0000259" key="6">
    <source>
        <dbReference type="Pfam" id="PF08625"/>
    </source>
</evidence>
<dbReference type="PANTHER" id="PTHR19854:SF15">
    <property type="entry name" value="TRANSDUCIN BETA-LIKE PROTEIN 3"/>
    <property type="match status" value="1"/>
</dbReference>
<evidence type="ECO:0000256" key="4">
    <source>
        <dbReference type="ARBA" id="ARBA00023242"/>
    </source>
</evidence>
<evidence type="ECO:0000256" key="3">
    <source>
        <dbReference type="ARBA" id="ARBA00022737"/>
    </source>
</evidence>
<dbReference type="SUPFAM" id="SSF50978">
    <property type="entry name" value="WD40 repeat-like"/>
    <property type="match status" value="2"/>
</dbReference>
<keyword evidence="3" id="KW-0677">Repeat</keyword>
<dbReference type="Pfam" id="PF08625">
    <property type="entry name" value="Utp13"/>
    <property type="match status" value="1"/>
</dbReference>
<keyword evidence="2 5" id="KW-0853">WD repeat</keyword>
<reference evidence="7 8" key="1">
    <citation type="submission" date="2014-06" db="EMBL/GenBank/DDBJ databases">
        <title>Evolutionary Origins and Diversification of the Mycorrhizal Mutualists.</title>
        <authorList>
            <consortium name="DOE Joint Genome Institute"/>
            <consortium name="Mycorrhizal Genomics Consortium"/>
            <person name="Kohler A."/>
            <person name="Kuo A."/>
            <person name="Nagy L.G."/>
            <person name="Floudas D."/>
            <person name="Copeland A."/>
            <person name="Barry K.W."/>
            <person name="Cichocki N."/>
            <person name="Veneault-Fourrey C."/>
            <person name="LaButti K."/>
            <person name="Lindquist E.A."/>
            <person name="Lipzen A."/>
            <person name="Lundell T."/>
            <person name="Morin E."/>
            <person name="Murat C."/>
            <person name="Riley R."/>
            <person name="Ohm R."/>
            <person name="Sun H."/>
            <person name="Tunlid A."/>
            <person name="Henrissat B."/>
            <person name="Grigoriev I.V."/>
            <person name="Hibbett D.S."/>
            <person name="Martin F."/>
        </authorList>
    </citation>
    <scope>NUCLEOTIDE SEQUENCE [LARGE SCALE GENOMIC DNA]</scope>
    <source>
        <strain evidence="7 8">SS14</strain>
    </source>
</reference>
<dbReference type="GO" id="GO:0030686">
    <property type="term" value="C:90S preribosome"/>
    <property type="evidence" value="ECO:0007669"/>
    <property type="project" value="TreeGrafter"/>
</dbReference>
<dbReference type="OrthoDB" id="5414888at2759"/>
<dbReference type="InterPro" id="IPR001680">
    <property type="entry name" value="WD40_rpt"/>
</dbReference>
<dbReference type="CDD" id="cd00200">
    <property type="entry name" value="WD40"/>
    <property type="match status" value="1"/>
</dbReference>
<dbReference type="PANTHER" id="PTHR19854">
    <property type="entry name" value="TRANSDUCIN BETA-LIKE 3"/>
    <property type="match status" value="1"/>
</dbReference>
<dbReference type="PROSITE" id="PS50294">
    <property type="entry name" value="WD_REPEATS_REGION"/>
    <property type="match status" value="7"/>
</dbReference>
<organism evidence="7 8">
    <name type="scientific">Sphaerobolus stellatus (strain SS14)</name>
    <dbReference type="NCBI Taxonomy" id="990650"/>
    <lineage>
        <taxon>Eukaryota</taxon>
        <taxon>Fungi</taxon>
        <taxon>Dikarya</taxon>
        <taxon>Basidiomycota</taxon>
        <taxon>Agaricomycotina</taxon>
        <taxon>Agaricomycetes</taxon>
        <taxon>Phallomycetidae</taxon>
        <taxon>Geastrales</taxon>
        <taxon>Sphaerobolaceae</taxon>
        <taxon>Sphaerobolus</taxon>
    </lineage>
</organism>
<accession>A0A0C9VRL2</accession>
<evidence type="ECO:0000313" key="7">
    <source>
        <dbReference type="EMBL" id="KIJ45052.1"/>
    </source>
</evidence>
<dbReference type="InterPro" id="IPR013934">
    <property type="entry name" value="Utp13_C"/>
</dbReference>
<dbReference type="GO" id="GO:0000472">
    <property type="term" value="P:endonucleolytic cleavage to generate mature 5'-end of SSU-rRNA from (SSU-rRNA, 5.8S rRNA, LSU-rRNA)"/>
    <property type="evidence" value="ECO:0007669"/>
    <property type="project" value="TreeGrafter"/>
</dbReference>
<dbReference type="PROSITE" id="PS00678">
    <property type="entry name" value="WD_REPEATS_1"/>
    <property type="match status" value="5"/>
</dbReference>
<feature type="repeat" description="WD" evidence="5">
    <location>
        <begin position="656"/>
        <end position="688"/>
    </location>
</feature>
<name>A0A0C9VRL2_SPHS4</name>
<dbReference type="Pfam" id="PF00400">
    <property type="entry name" value="WD40"/>
    <property type="match status" value="9"/>
</dbReference>
<dbReference type="Gene3D" id="2.130.10.10">
    <property type="entry name" value="YVTN repeat-like/Quinoprotein amine dehydrogenase"/>
    <property type="match status" value="5"/>
</dbReference>
<feature type="repeat" description="WD" evidence="5">
    <location>
        <begin position="456"/>
        <end position="502"/>
    </location>
</feature>
<dbReference type="SMART" id="SM00320">
    <property type="entry name" value="WD40"/>
    <property type="match status" value="12"/>
</dbReference>
<dbReference type="InterPro" id="IPR036322">
    <property type="entry name" value="WD40_repeat_dom_sf"/>
</dbReference>
<dbReference type="GO" id="GO:0000480">
    <property type="term" value="P:endonucleolytic cleavage in 5'-ETS of tricistronic rRNA transcript (SSU-rRNA, 5.8S rRNA, LSU-rRNA)"/>
    <property type="evidence" value="ECO:0007669"/>
    <property type="project" value="TreeGrafter"/>
</dbReference>
<protein>
    <recommendedName>
        <fullName evidence="6">U3 small nucleolar RNA-associated protein 13 C-terminal domain-containing protein</fullName>
    </recommendedName>
</protein>
<dbReference type="Proteomes" id="UP000054279">
    <property type="component" value="Unassembled WGS sequence"/>
</dbReference>
<keyword evidence="8" id="KW-1185">Reference proteome</keyword>
<sequence length="890" mass="97408">MSPGVVLPKKKQALSFRKGRTIAPLHTGGPFAICHEGRRVVTCVSDDVVFTDVESGSEICRFLGDSTSATSFCTSPDSKRLAVFTTSNSLRIYDIPSTKDPLPKPLAAARHIARAHDAPVHVSTIDPSSSFLASGSADGVVKVWDLHRGYVTHVFKAHGGVVSALHFHHRSAQDLSESSSLILFTGSVDSRIRMFNLNSPTRGAGKPDIIFEGHVSVPRGLAVSPDGKWLISGGRDSVALVWDLDSSKGKGITRQPVKTIPTLERIEALGLVNISSASSSKKKASLQIYTGGEHGVIKVWDVWEGKILYKLFPQHVAEDEQREIVHIDYIPSAATLVAVHADQNILFHSIVSQQLTRQLVGFNDEITDAIFLKASDSSEETHLAMAVNSTLIRVYSLKTNDARLLSGHSNIVLSLNGGAGGRVFASGSKDKTARVWAYTDSTTPAEKQRWGCVAICEGHAESVGATAMSGSEGDSKLRFMFTGSQDRTIKMWDLSEAPSTYNGEGEGDGDVIRTKSLCTHRAHDKDINSLDISPNDKLLASGSQDKTVKIFHIEYAVNSSGVRGEIRLLGVCKGHKRGVWNVRFSRTERILATGSGDKTVKLWNLDDFTCTKTFEGHTNSILRLDFLNDGLNLISSGSDGLVKLWDVRREECTTTLDNHEDKVWALAVSKDEQTIVSAGADSMVTFWQDCTEENDQENEKKREEVALREQDFANYVSLHDYRNAILLALTMDHPGRLLSLFRAVRSSAESTSDNEAILPSITGHPSVDQVLKTLPIPSLATLLVHIRAWNATARTSNIAQTVLFALLKLRPMDDIAAALNGSTQQGEISTHKKNVSVRDFVESVIPYTERHLIRVEKLVQDSWVVDFVLGEMDGGLYDVNGDTHDFMDTD</sequence>
<proteinExistence type="predicted"/>
<dbReference type="GO" id="GO:0032040">
    <property type="term" value="C:small-subunit processome"/>
    <property type="evidence" value="ECO:0007669"/>
    <property type="project" value="InterPro"/>
</dbReference>
<evidence type="ECO:0000256" key="1">
    <source>
        <dbReference type="ARBA" id="ARBA00004604"/>
    </source>
</evidence>
<dbReference type="AlphaFoldDB" id="A0A0C9VRL2"/>
<comment type="subcellular location">
    <subcellularLocation>
        <location evidence="1">Nucleus</location>
        <location evidence="1">Nucleolus</location>
    </subcellularLocation>
</comment>